<keyword evidence="3" id="KW-1185">Reference proteome</keyword>
<gene>
    <name evidence="2" type="ORF">NCTC10994_01305</name>
</gene>
<sequence length="115" mass="12095">MRSNCAGRADVAFEFAADRRPGSVHLFGDRRNAYAVPTELGDLDPLVFGQIAGTDPADGEAVKWDDGLDCYAVPVNRVTAGAQVLPDVGPTNVGERTSSATPDSTPLGYAYRLGP</sequence>
<feature type="compositionally biased region" description="Polar residues" evidence="1">
    <location>
        <begin position="94"/>
        <end position="104"/>
    </location>
</feature>
<organism evidence="2 3">
    <name type="scientific">Rhodococcus coprophilus</name>
    <dbReference type="NCBI Taxonomy" id="38310"/>
    <lineage>
        <taxon>Bacteria</taxon>
        <taxon>Bacillati</taxon>
        <taxon>Actinomycetota</taxon>
        <taxon>Actinomycetes</taxon>
        <taxon>Mycobacteriales</taxon>
        <taxon>Nocardiaceae</taxon>
        <taxon>Rhodococcus</taxon>
    </lineage>
</organism>
<evidence type="ECO:0000313" key="3">
    <source>
        <dbReference type="Proteomes" id="UP000249091"/>
    </source>
</evidence>
<proteinExistence type="predicted"/>
<protein>
    <submittedName>
        <fullName evidence="2">Uncharacterized protein</fullName>
    </submittedName>
</protein>
<feature type="region of interest" description="Disordered" evidence="1">
    <location>
        <begin position="88"/>
        <end position="107"/>
    </location>
</feature>
<evidence type="ECO:0000256" key="1">
    <source>
        <dbReference type="SAM" id="MobiDB-lite"/>
    </source>
</evidence>
<evidence type="ECO:0000313" key="2">
    <source>
        <dbReference type="EMBL" id="SQI29900.1"/>
    </source>
</evidence>
<dbReference type="KEGG" id="rcr:NCTC10994_01305"/>
<dbReference type="AlphaFoldDB" id="A0A2X4UAR9"/>
<name>A0A2X4UAR9_9NOCA</name>
<dbReference type="EMBL" id="LS483468">
    <property type="protein sequence ID" value="SQI29900.1"/>
    <property type="molecule type" value="Genomic_DNA"/>
</dbReference>
<reference evidence="2 3" key="1">
    <citation type="submission" date="2018-06" db="EMBL/GenBank/DDBJ databases">
        <authorList>
            <consortium name="Pathogen Informatics"/>
            <person name="Doyle S."/>
        </authorList>
    </citation>
    <scope>NUCLEOTIDE SEQUENCE [LARGE SCALE GENOMIC DNA]</scope>
    <source>
        <strain evidence="2 3">NCTC10994</strain>
    </source>
</reference>
<accession>A0A2X4UAR9</accession>
<dbReference type="Proteomes" id="UP000249091">
    <property type="component" value="Chromosome 1"/>
</dbReference>